<dbReference type="Pfam" id="PF00702">
    <property type="entry name" value="Hydrolase"/>
    <property type="match status" value="1"/>
</dbReference>
<dbReference type="InterPro" id="IPR023214">
    <property type="entry name" value="HAD_sf"/>
</dbReference>
<keyword evidence="2 4" id="KW-0378">Hydrolase</keyword>
<name>A0ABW2LF71_9PSEU</name>
<keyword evidence="5" id="KW-1185">Reference proteome</keyword>
<dbReference type="EMBL" id="JBHTCJ010000002">
    <property type="protein sequence ID" value="MFC7340878.1"/>
    <property type="molecule type" value="Genomic_DNA"/>
</dbReference>
<dbReference type="SFLD" id="SFLDG01129">
    <property type="entry name" value="C1.5:_HAD__Beta-PGM__Phosphata"/>
    <property type="match status" value="1"/>
</dbReference>
<dbReference type="InterPro" id="IPR051400">
    <property type="entry name" value="HAD-like_hydrolase"/>
</dbReference>
<sequence>MTFAPDASRNPAPAGIKAVCLDLDETLLDGERASRTALRELLGTDRAWPVWQRVTDQHYARYLTGEVGFDTMCVERTQAFFAAFGETLGGAEAARREARRMAAMQRAWRLFDDVRPCLDWLAASGLKLAVVTNAPGDYQRAKLGALGLAADFDAVVVSGDIGIAKPDPRIFRAACERLDLPPGEVVHVGDRLGADAQGAARAGLHGVWLNRNGEPGENADVPTITGLDELPELLVADLVLGTACGPDHLLAAR</sequence>
<dbReference type="SUPFAM" id="SSF56784">
    <property type="entry name" value="HAD-like"/>
    <property type="match status" value="1"/>
</dbReference>
<comment type="caution">
    <text evidence="4">The sequence shown here is derived from an EMBL/GenBank/DDBJ whole genome shotgun (WGS) entry which is preliminary data.</text>
</comment>
<dbReference type="GO" id="GO:0016787">
    <property type="term" value="F:hydrolase activity"/>
    <property type="evidence" value="ECO:0007669"/>
    <property type="project" value="UniProtKB-KW"/>
</dbReference>
<accession>A0ABW2LF71</accession>
<evidence type="ECO:0000313" key="4">
    <source>
        <dbReference type="EMBL" id="MFC7340878.1"/>
    </source>
</evidence>
<evidence type="ECO:0000256" key="3">
    <source>
        <dbReference type="ARBA" id="ARBA00022842"/>
    </source>
</evidence>
<dbReference type="PANTHER" id="PTHR46470">
    <property type="entry name" value="N-ACYLNEURAMINATE-9-PHOSPHATASE"/>
    <property type="match status" value="1"/>
</dbReference>
<dbReference type="NCBIfam" id="TIGR01549">
    <property type="entry name" value="HAD-SF-IA-v1"/>
    <property type="match status" value="1"/>
</dbReference>
<dbReference type="SFLD" id="SFLDS00003">
    <property type="entry name" value="Haloacid_Dehalogenase"/>
    <property type="match status" value="1"/>
</dbReference>
<gene>
    <name evidence="4" type="ORF">ACFQRI_05595</name>
</gene>
<dbReference type="Gene3D" id="3.40.50.1000">
    <property type="entry name" value="HAD superfamily/HAD-like"/>
    <property type="match status" value="1"/>
</dbReference>
<dbReference type="InterPro" id="IPR036412">
    <property type="entry name" value="HAD-like_sf"/>
</dbReference>
<dbReference type="NCBIfam" id="TIGR01509">
    <property type="entry name" value="HAD-SF-IA-v3"/>
    <property type="match status" value="1"/>
</dbReference>
<protein>
    <submittedName>
        <fullName evidence="4">HAD family hydrolase</fullName>
        <ecNumber evidence="4">3.1.3.-</ecNumber>
    </submittedName>
</protein>
<dbReference type="PRINTS" id="PR00413">
    <property type="entry name" value="HADHALOGNASE"/>
</dbReference>
<comment type="cofactor">
    <cofactor evidence="1">
        <name>Mg(2+)</name>
        <dbReference type="ChEBI" id="CHEBI:18420"/>
    </cofactor>
</comment>
<dbReference type="PANTHER" id="PTHR46470:SF4">
    <property type="entry name" value="5-AMINO-6-(5-PHOSPHO-D-RIBITYLAMINO)URACIL PHOSPHATASE YIGB"/>
    <property type="match status" value="1"/>
</dbReference>
<evidence type="ECO:0000256" key="1">
    <source>
        <dbReference type="ARBA" id="ARBA00001946"/>
    </source>
</evidence>
<dbReference type="InterPro" id="IPR006439">
    <property type="entry name" value="HAD-SF_hydro_IA"/>
</dbReference>
<evidence type="ECO:0000256" key="2">
    <source>
        <dbReference type="ARBA" id="ARBA00022801"/>
    </source>
</evidence>
<dbReference type="EC" id="3.1.3.-" evidence="4"/>
<keyword evidence="3" id="KW-0460">Magnesium</keyword>
<dbReference type="RefSeq" id="WP_380665147.1">
    <property type="nucleotide sequence ID" value="NZ_JBHTCJ010000002.1"/>
</dbReference>
<dbReference type="Proteomes" id="UP001596504">
    <property type="component" value="Unassembled WGS sequence"/>
</dbReference>
<evidence type="ECO:0000313" key="5">
    <source>
        <dbReference type="Proteomes" id="UP001596504"/>
    </source>
</evidence>
<proteinExistence type="predicted"/>
<reference evidence="5" key="1">
    <citation type="journal article" date="2019" name="Int. J. Syst. Evol. Microbiol.">
        <title>The Global Catalogue of Microorganisms (GCM) 10K type strain sequencing project: providing services to taxonomists for standard genome sequencing and annotation.</title>
        <authorList>
            <consortium name="The Broad Institute Genomics Platform"/>
            <consortium name="The Broad Institute Genome Sequencing Center for Infectious Disease"/>
            <person name="Wu L."/>
            <person name="Ma J."/>
        </authorList>
    </citation>
    <scope>NUCLEOTIDE SEQUENCE [LARGE SCALE GENOMIC DNA]</scope>
    <source>
        <strain evidence="5">WLHS5</strain>
    </source>
</reference>
<organism evidence="4 5">
    <name type="scientific">Saccharopolyspora griseoalba</name>
    <dbReference type="NCBI Taxonomy" id="1431848"/>
    <lineage>
        <taxon>Bacteria</taxon>
        <taxon>Bacillati</taxon>
        <taxon>Actinomycetota</taxon>
        <taxon>Actinomycetes</taxon>
        <taxon>Pseudonocardiales</taxon>
        <taxon>Pseudonocardiaceae</taxon>
        <taxon>Saccharopolyspora</taxon>
    </lineage>
</organism>
<dbReference type="Gene3D" id="1.20.120.710">
    <property type="entry name" value="Haloacid dehalogenase hydrolase-like domain"/>
    <property type="match status" value="1"/>
</dbReference>